<dbReference type="RefSeq" id="WP_043055992.1">
    <property type="nucleotide sequence ID" value="NZ_LXEY01000006.1"/>
</dbReference>
<keyword evidence="3" id="KW-1185">Reference proteome</keyword>
<dbReference type="Proteomes" id="UP000078292">
    <property type="component" value="Unassembled WGS sequence"/>
</dbReference>
<accession>A0A1B7M305</accession>
<proteinExistence type="predicted"/>
<feature type="transmembrane region" description="Helical" evidence="1">
    <location>
        <begin position="44"/>
        <end position="68"/>
    </location>
</feature>
<feature type="transmembrane region" description="Helical" evidence="1">
    <location>
        <begin position="74"/>
        <end position="94"/>
    </location>
</feature>
<comment type="caution">
    <text evidence="2">The sequence shown here is derived from an EMBL/GenBank/DDBJ whole genome shotgun (WGS) entry which is preliminary data.</text>
</comment>
<reference evidence="2 3" key="1">
    <citation type="submission" date="2016-04" db="EMBL/GenBank/DDBJ databases">
        <title>First whole genome shotgun sequence of the bacterium Enteractinococcus sp. strain UASWS1574.</title>
        <authorList>
            <person name="Crovadore J."/>
            <person name="Chablais R."/>
            <person name="Lefort F."/>
        </authorList>
    </citation>
    <scope>NUCLEOTIDE SEQUENCE [LARGE SCALE GENOMIC DNA]</scope>
    <source>
        <strain evidence="2 3">UASWS1574</strain>
    </source>
</reference>
<keyword evidence="1" id="KW-0812">Transmembrane</keyword>
<organism evidence="2 3">
    <name type="scientific">Enteractinococcus helveticum</name>
    <dbReference type="NCBI Taxonomy" id="1837282"/>
    <lineage>
        <taxon>Bacteria</taxon>
        <taxon>Bacillati</taxon>
        <taxon>Actinomycetota</taxon>
        <taxon>Actinomycetes</taxon>
        <taxon>Micrococcales</taxon>
        <taxon>Micrococcaceae</taxon>
    </lineage>
</organism>
<gene>
    <name evidence="2" type="ORF">A6F49_03935</name>
</gene>
<keyword evidence="1" id="KW-1133">Transmembrane helix</keyword>
<keyword evidence="1" id="KW-0472">Membrane</keyword>
<sequence>MTDKPDYLDTRREELLEQYEQTYMPKVLAAQRRLRAMGRITREVAVQALATIIGGAVLAGAAVAIGWLGSDPTLRAYGGSGAIALVLLLIMSIWTAARPLDTSTDATLARQLRELDALIAERDKRRAEEAE</sequence>
<evidence type="ECO:0000313" key="3">
    <source>
        <dbReference type="Proteomes" id="UP000078292"/>
    </source>
</evidence>
<dbReference type="EMBL" id="LXEY01000006">
    <property type="protein sequence ID" value="OAV62958.1"/>
    <property type="molecule type" value="Genomic_DNA"/>
</dbReference>
<protein>
    <submittedName>
        <fullName evidence="2">Uncharacterized protein</fullName>
    </submittedName>
</protein>
<evidence type="ECO:0000256" key="1">
    <source>
        <dbReference type="SAM" id="Phobius"/>
    </source>
</evidence>
<name>A0A1B7M305_9MICC</name>
<dbReference type="AlphaFoldDB" id="A0A1B7M305"/>
<evidence type="ECO:0000313" key="2">
    <source>
        <dbReference type="EMBL" id="OAV62958.1"/>
    </source>
</evidence>